<dbReference type="EMBL" id="BMAT01001445">
    <property type="protein sequence ID" value="GFR85710.1"/>
    <property type="molecule type" value="Genomic_DNA"/>
</dbReference>
<accession>A0AAV4GKZ0</accession>
<protein>
    <submittedName>
        <fullName evidence="2">Uncharacterized protein</fullName>
    </submittedName>
</protein>
<comment type="caution">
    <text evidence="2">The sequence shown here is derived from an EMBL/GenBank/DDBJ whole genome shotgun (WGS) entry which is preliminary data.</text>
</comment>
<evidence type="ECO:0000313" key="3">
    <source>
        <dbReference type="Proteomes" id="UP000762676"/>
    </source>
</evidence>
<reference evidence="2 3" key="1">
    <citation type="journal article" date="2021" name="Elife">
        <title>Chloroplast acquisition without the gene transfer in kleptoplastic sea slugs, Plakobranchus ocellatus.</title>
        <authorList>
            <person name="Maeda T."/>
            <person name="Takahashi S."/>
            <person name="Yoshida T."/>
            <person name="Shimamura S."/>
            <person name="Takaki Y."/>
            <person name="Nagai Y."/>
            <person name="Toyoda A."/>
            <person name="Suzuki Y."/>
            <person name="Arimoto A."/>
            <person name="Ishii H."/>
            <person name="Satoh N."/>
            <person name="Nishiyama T."/>
            <person name="Hasebe M."/>
            <person name="Maruyama T."/>
            <person name="Minagawa J."/>
            <person name="Obokata J."/>
            <person name="Shigenobu S."/>
        </authorList>
    </citation>
    <scope>NUCLEOTIDE SEQUENCE [LARGE SCALE GENOMIC DNA]</scope>
</reference>
<dbReference type="AlphaFoldDB" id="A0AAV4GKZ0"/>
<proteinExistence type="predicted"/>
<gene>
    <name evidence="2" type="ORF">ElyMa_000703400</name>
</gene>
<evidence type="ECO:0000256" key="1">
    <source>
        <dbReference type="SAM" id="MobiDB-lite"/>
    </source>
</evidence>
<name>A0AAV4GKZ0_9GAST</name>
<organism evidence="2 3">
    <name type="scientific">Elysia marginata</name>
    <dbReference type="NCBI Taxonomy" id="1093978"/>
    <lineage>
        <taxon>Eukaryota</taxon>
        <taxon>Metazoa</taxon>
        <taxon>Spiralia</taxon>
        <taxon>Lophotrochozoa</taxon>
        <taxon>Mollusca</taxon>
        <taxon>Gastropoda</taxon>
        <taxon>Heterobranchia</taxon>
        <taxon>Euthyneura</taxon>
        <taxon>Panpulmonata</taxon>
        <taxon>Sacoglossa</taxon>
        <taxon>Placobranchoidea</taxon>
        <taxon>Plakobranchidae</taxon>
        <taxon>Elysia</taxon>
    </lineage>
</organism>
<feature type="region of interest" description="Disordered" evidence="1">
    <location>
        <begin position="54"/>
        <end position="143"/>
    </location>
</feature>
<sequence length="143" mass="17124">MDSPLSHQFISFMRQLSVKPNIFPAAVASCLSKTQNFKDEGYNQKYSRCAWARDDRKVTDKDKQAEKERRLYRETEREREIDGQRRTETVTDKEQEKDKQHRYREMEGETRHTGKVGQRETQTDRQTDRQRQKEGVTDRQAHT</sequence>
<evidence type="ECO:0000313" key="2">
    <source>
        <dbReference type="EMBL" id="GFR85710.1"/>
    </source>
</evidence>
<keyword evidence="3" id="KW-1185">Reference proteome</keyword>
<dbReference type="Proteomes" id="UP000762676">
    <property type="component" value="Unassembled WGS sequence"/>
</dbReference>